<feature type="transmembrane region" description="Helical" evidence="1">
    <location>
        <begin position="16"/>
        <end position="37"/>
    </location>
</feature>
<keyword evidence="3" id="KW-1185">Reference proteome</keyword>
<reference evidence="3" key="1">
    <citation type="journal article" date="2019" name="Int. J. Syst. Evol. Microbiol.">
        <title>The Global Catalogue of Microorganisms (GCM) 10K type strain sequencing project: providing services to taxonomists for standard genome sequencing and annotation.</title>
        <authorList>
            <consortium name="The Broad Institute Genomics Platform"/>
            <consortium name="The Broad Institute Genome Sequencing Center for Infectious Disease"/>
            <person name="Wu L."/>
            <person name="Ma J."/>
        </authorList>
    </citation>
    <scope>NUCLEOTIDE SEQUENCE [LARGE SCALE GENOMIC DNA]</scope>
    <source>
        <strain evidence="3">CGMCC 1.12778</strain>
    </source>
</reference>
<evidence type="ECO:0000313" key="2">
    <source>
        <dbReference type="EMBL" id="GGI00980.1"/>
    </source>
</evidence>
<keyword evidence="1" id="KW-0812">Transmembrane</keyword>
<evidence type="ECO:0000256" key="1">
    <source>
        <dbReference type="SAM" id="Phobius"/>
    </source>
</evidence>
<evidence type="ECO:0000313" key="3">
    <source>
        <dbReference type="Proteomes" id="UP000643279"/>
    </source>
</evidence>
<dbReference type="RefSeq" id="WP_188573219.1">
    <property type="nucleotide sequence ID" value="NZ_BMFW01000030.1"/>
</dbReference>
<proteinExistence type="predicted"/>
<protein>
    <submittedName>
        <fullName evidence="2">Uncharacterized protein</fullName>
    </submittedName>
</protein>
<gene>
    <name evidence="2" type="ORF">GCM10007170_39380</name>
</gene>
<accession>A0ABQ2AZD8</accession>
<comment type="caution">
    <text evidence="2">The sequence shown here is derived from an EMBL/GenBank/DDBJ whole genome shotgun (WGS) entry which is preliminary data.</text>
</comment>
<sequence length="276" mass="29993">MDSIGHAIDFVNSWNWTVIAAVVTAVTLVVIAFQTIATAKAAKEAERSADAANKALRLGQAQQRQAIFMAIEAVKARIDAGMPVVTVTDAHATCLIRADGVEPESQAFLPSSDGGRRLTCRLDFRLHNGGSRAAEVEFSQPVRVTESSRNYNEGQTRCTLESGASVAVMALADRAVGEVVRRVETGEPEQFQVNVNYGSPTDEGGQDSQFVMGLINGIEKDQSNPDVNQWRIRPEAYGVAWGRPKRVYFLSRAANRRIPEVELSDLEPVETEASSS</sequence>
<dbReference type="Proteomes" id="UP000643279">
    <property type="component" value="Unassembled WGS sequence"/>
</dbReference>
<organism evidence="2 3">
    <name type="scientific">Arthrobacter liuii</name>
    <dbReference type="NCBI Taxonomy" id="1476996"/>
    <lineage>
        <taxon>Bacteria</taxon>
        <taxon>Bacillati</taxon>
        <taxon>Actinomycetota</taxon>
        <taxon>Actinomycetes</taxon>
        <taxon>Micrococcales</taxon>
        <taxon>Micrococcaceae</taxon>
        <taxon>Arthrobacter</taxon>
    </lineage>
</organism>
<keyword evidence="1" id="KW-1133">Transmembrane helix</keyword>
<name>A0ABQ2AZD8_9MICC</name>
<keyword evidence="1" id="KW-0472">Membrane</keyword>
<dbReference type="EMBL" id="BMFW01000030">
    <property type="protein sequence ID" value="GGI00980.1"/>
    <property type="molecule type" value="Genomic_DNA"/>
</dbReference>